<dbReference type="Proteomes" id="UP000683000">
    <property type="component" value="Unassembled WGS sequence"/>
</dbReference>
<proteinExistence type="predicted"/>
<evidence type="ECO:0000313" key="2">
    <source>
        <dbReference type="Proteomes" id="UP000683000"/>
    </source>
</evidence>
<protein>
    <submittedName>
        <fullName evidence="1">Uncharacterized protein</fullName>
    </submittedName>
</protein>
<evidence type="ECO:0000313" key="1">
    <source>
        <dbReference type="EMBL" id="KAG6374322.1"/>
    </source>
</evidence>
<gene>
    <name evidence="1" type="ORF">JVT61DRAFT_4349</name>
</gene>
<comment type="caution">
    <text evidence="1">The sequence shown here is derived from an EMBL/GenBank/DDBJ whole genome shotgun (WGS) entry which is preliminary data.</text>
</comment>
<dbReference type="OrthoDB" id="2682158at2759"/>
<keyword evidence="2" id="KW-1185">Reference proteome</keyword>
<reference evidence="1" key="1">
    <citation type="submission" date="2021-03" db="EMBL/GenBank/DDBJ databases">
        <title>Evolutionary innovations through gain and loss of genes in the ectomycorrhizal Boletales.</title>
        <authorList>
            <person name="Wu G."/>
            <person name="Miyauchi S."/>
            <person name="Morin E."/>
            <person name="Yang Z.-L."/>
            <person name="Xu J."/>
            <person name="Martin F.M."/>
        </authorList>
    </citation>
    <scope>NUCLEOTIDE SEQUENCE</scope>
    <source>
        <strain evidence="1">BR01</strain>
    </source>
</reference>
<accession>A0A8I2YM46</accession>
<dbReference type="AlphaFoldDB" id="A0A8I2YM46"/>
<sequence>MDTSLYSNALMRPCTCKLKEGTQRTKKLIQKPPGIAGKSGGYDLREAMGLSKKTRRYNGYLKSVRALGESVLDPRKTWRHQPAVRRAEVIALVRIN</sequence>
<dbReference type="EMBL" id="JAGFBS010000018">
    <property type="protein sequence ID" value="KAG6374322.1"/>
    <property type="molecule type" value="Genomic_DNA"/>
</dbReference>
<organism evidence="1 2">
    <name type="scientific">Boletus reticuloceps</name>
    <dbReference type="NCBI Taxonomy" id="495285"/>
    <lineage>
        <taxon>Eukaryota</taxon>
        <taxon>Fungi</taxon>
        <taxon>Dikarya</taxon>
        <taxon>Basidiomycota</taxon>
        <taxon>Agaricomycotina</taxon>
        <taxon>Agaricomycetes</taxon>
        <taxon>Agaricomycetidae</taxon>
        <taxon>Boletales</taxon>
        <taxon>Boletineae</taxon>
        <taxon>Boletaceae</taxon>
        <taxon>Boletoideae</taxon>
        <taxon>Boletus</taxon>
    </lineage>
</organism>
<name>A0A8I2YM46_9AGAM</name>